<protein>
    <submittedName>
        <fullName evidence="3">Protein-disulfide isomerase-like protein</fullName>
    </submittedName>
</protein>
<dbReference type="GO" id="GO:0016853">
    <property type="term" value="F:isomerase activity"/>
    <property type="evidence" value="ECO:0007669"/>
    <property type="project" value="UniProtKB-KW"/>
</dbReference>
<keyword evidence="3" id="KW-0413">Isomerase</keyword>
<name>A0A0G0VF49_9BACT</name>
<feature type="domain" description="Thioredoxin-like fold" evidence="2">
    <location>
        <begin position="168"/>
        <end position="308"/>
    </location>
</feature>
<evidence type="ECO:0000259" key="2">
    <source>
        <dbReference type="Pfam" id="PF13462"/>
    </source>
</evidence>
<dbReference type="AlphaFoldDB" id="A0A0G0VF49"/>
<dbReference type="InterPro" id="IPR012336">
    <property type="entry name" value="Thioredoxin-like_fold"/>
</dbReference>
<dbReference type="EMBL" id="LBZL01000002">
    <property type="protein sequence ID" value="KKR70680.1"/>
    <property type="molecule type" value="Genomic_DNA"/>
</dbReference>
<dbReference type="Pfam" id="PF13462">
    <property type="entry name" value="Thioredoxin_4"/>
    <property type="match status" value="1"/>
</dbReference>
<gene>
    <name evidence="3" type="ORF">UU13_C0002G0025</name>
</gene>
<keyword evidence="1" id="KW-1133">Transmembrane helix</keyword>
<reference evidence="3 4" key="1">
    <citation type="journal article" date="2015" name="Nature">
        <title>rRNA introns, odd ribosomes, and small enigmatic genomes across a large radiation of phyla.</title>
        <authorList>
            <person name="Brown C.T."/>
            <person name="Hug L.A."/>
            <person name="Thomas B.C."/>
            <person name="Sharon I."/>
            <person name="Castelle C.J."/>
            <person name="Singh A."/>
            <person name="Wilkins M.J."/>
            <person name="Williams K.H."/>
            <person name="Banfield J.F."/>
        </authorList>
    </citation>
    <scope>NUCLEOTIDE SEQUENCE [LARGE SCALE GENOMIC DNA]</scope>
</reference>
<accession>A0A0G0VF49</accession>
<feature type="transmembrane region" description="Helical" evidence="1">
    <location>
        <begin position="73"/>
        <end position="90"/>
    </location>
</feature>
<dbReference type="InterPro" id="IPR036249">
    <property type="entry name" value="Thioredoxin-like_sf"/>
</dbReference>
<dbReference type="PATRIC" id="fig|1618744.3.peg.93"/>
<organism evidence="3 4">
    <name type="scientific">Candidatus Nomurabacteria bacterium GW2011_GWB1_40_7</name>
    <dbReference type="NCBI Taxonomy" id="1618744"/>
    <lineage>
        <taxon>Bacteria</taxon>
        <taxon>Candidatus Nomuraibacteriota</taxon>
    </lineage>
</organism>
<evidence type="ECO:0000313" key="4">
    <source>
        <dbReference type="Proteomes" id="UP000034452"/>
    </source>
</evidence>
<evidence type="ECO:0000313" key="3">
    <source>
        <dbReference type="EMBL" id="KKR70680.1"/>
    </source>
</evidence>
<comment type="caution">
    <text evidence="3">The sequence shown here is derived from an EMBL/GenBank/DDBJ whole genome shotgun (WGS) entry which is preliminary data.</text>
</comment>
<sequence length="313" mass="35391">MPCILALIIFGILGIFSASHRALAKEAFSCVFRRITLRPCNTGFADKIKGKILSKIITRSEFFAKMVNKHYEILSWIFFILMLGSTVWVMRGVYNFYVFGSCNGLNESGFCAFDPSGENNKVTSLEGDNSCGITQKIEENVTLEDVDLSGFPAQNIGSKDTVVFIGCYACDYSRKAYPDIQKLIKNKKANYIFAHYPAKGDTMFLGDAGYAVRKLYGDEAFWKLNDYLFIADKNYILDKSNLGTILNSFNFDIKKVNELANGSETRIMMKNQIKELDKTNMYGTPTIFINGKAFVGPKPYRVYRSAINKFIFF</sequence>
<keyword evidence="1" id="KW-0472">Membrane</keyword>
<evidence type="ECO:0000256" key="1">
    <source>
        <dbReference type="SAM" id="Phobius"/>
    </source>
</evidence>
<dbReference type="Gene3D" id="3.40.30.10">
    <property type="entry name" value="Glutaredoxin"/>
    <property type="match status" value="1"/>
</dbReference>
<proteinExistence type="predicted"/>
<dbReference type="Proteomes" id="UP000034452">
    <property type="component" value="Unassembled WGS sequence"/>
</dbReference>
<dbReference type="SUPFAM" id="SSF52833">
    <property type="entry name" value="Thioredoxin-like"/>
    <property type="match status" value="1"/>
</dbReference>
<keyword evidence="1" id="KW-0812">Transmembrane</keyword>